<keyword evidence="2" id="KW-0808">Transferase</keyword>
<reference evidence="3 4" key="1">
    <citation type="submission" date="2016-07" db="EMBL/GenBank/DDBJ databases">
        <title>Genome analysis of Flavihumibacter stibioxidans YS-17.</title>
        <authorList>
            <person name="Shi K."/>
            <person name="Han Y."/>
            <person name="Wang G."/>
        </authorList>
    </citation>
    <scope>NUCLEOTIDE SEQUENCE [LARGE SCALE GENOMIC DNA]</scope>
    <source>
        <strain evidence="3 4">YS-17</strain>
    </source>
</reference>
<accession>A0ABR7M7J6</accession>
<organism evidence="3 4">
    <name type="scientific">Flavihumibacter stibioxidans</name>
    <dbReference type="NCBI Taxonomy" id="1834163"/>
    <lineage>
        <taxon>Bacteria</taxon>
        <taxon>Pseudomonadati</taxon>
        <taxon>Bacteroidota</taxon>
        <taxon>Chitinophagia</taxon>
        <taxon>Chitinophagales</taxon>
        <taxon>Chitinophagaceae</taxon>
        <taxon>Flavihumibacter</taxon>
    </lineage>
</organism>
<dbReference type="Gene3D" id="2.160.10.10">
    <property type="entry name" value="Hexapeptide repeat proteins"/>
    <property type="match status" value="1"/>
</dbReference>
<evidence type="ECO:0000313" key="4">
    <source>
        <dbReference type="Proteomes" id="UP000765802"/>
    </source>
</evidence>
<dbReference type="InterPro" id="IPR051159">
    <property type="entry name" value="Hexapeptide_acetyltransf"/>
</dbReference>
<evidence type="ECO:0008006" key="5">
    <source>
        <dbReference type="Google" id="ProtNLM"/>
    </source>
</evidence>
<dbReference type="Pfam" id="PF00132">
    <property type="entry name" value="Hexapep"/>
    <property type="match status" value="1"/>
</dbReference>
<comment type="caution">
    <text evidence="3">The sequence shown here is derived from an EMBL/GenBank/DDBJ whole genome shotgun (WGS) entry which is preliminary data.</text>
</comment>
<evidence type="ECO:0000313" key="3">
    <source>
        <dbReference type="EMBL" id="MBC6491030.1"/>
    </source>
</evidence>
<sequence>MGPIQKGRNFKLYHPVFIGFPEKIKVGDNVVINAFVHIWAGGGIEIGDNVMIASHCAITSTTHNTNSTLFNDENIHQKIIIGSNVWIGAHCVIVPGITIGDNVVIGANSFVNRDLEANAVYVGSPAKKIKAIER</sequence>
<dbReference type="PANTHER" id="PTHR23416">
    <property type="entry name" value="SIALIC ACID SYNTHASE-RELATED"/>
    <property type="match status" value="1"/>
</dbReference>
<dbReference type="InterPro" id="IPR001451">
    <property type="entry name" value="Hexapep"/>
</dbReference>
<dbReference type="PANTHER" id="PTHR23416:SF23">
    <property type="entry name" value="ACETYLTRANSFERASE C18B11.09C-RELATED"/>
    <property type="match status" value="1"/>
</dbReference>
<name>A0ABR7M7J6_9BACT</name>
<keyword evidence="4" id="KW-1185">Reference proteome</keyword>
<dbReference type="EMBL" id="MBUA01000012">
    <property type="protein sequence ID" value="MBC6491030.1"/>
    <property type="molecule type" value="Genomic_DNA"/>
</dbReference>
<evidence type="ECO:0000256" key="1">
    <source>
        <dbReference type="ARBA" id="ARBA00007274"/>
    </source>
</evidence>
<evidence type="ECO:0000256" key="2">
    <source>
        <dbReference type="ARBA" id="ARBA00022679"/>
    </source>
</evidence>
<dbReference type="InterPro" id="IPR011004">
    <property type="entry name" value="Trimer_LpxA-like_sf"/>
</dbReference>
<comment type="similarity">
    <text evidence="1">Belongs to the transferase hexapeptide repeat family.</text>
</comment>
<dbReference type="Proteomes" id="UP000765802">
    <property type="component" value="Unassembled WGS sequence"/>
</dbReference>
<protein>
    <recommendedName>
        <fullName evidence="5">Acyltransferase</fullName>
    </recommendedName>
</protein>
<gene>
    <name evidence="3" type="ORF">BC349_08310</name>
</gene>
<dbReference type="CDD" id="cd04647">
    <property type="entry name" value="LbH_MAT_like"/>
    <property type="match status" value="1"/>
</dbReference>
<dbReference type="SUPFAM" id="SSF51161">
    <property type="entry name" value="Trimeric LpxA-like enzymes"/>
    <property type="match status" value="1"/>
</dbReference>
<proteinExistence type="inferred from homology"/>